<dbReference type="Proteomes" id="UP000011769">
    <property type="component" value="Unassembled WGS sequence"/>
</dbReference>
<dbReference type="InterPro" id="IPR038665">
    <property type="entry name" value="Voltage-dep_anion_channel_sf"/>
</dbReference>
<evidence type="ECO:0000313" key="2">
    <source>
        <dbReference type="EMBL" id="EMG25611.1"/>
    </source>
</evidence>
<name>A0ABP2SYR6_9STRE</name>
<organism evidence="2 3">
    <name type="scientific">Streptococcus parauberis KRS-02083</name>
    <dbReference type="NCBI Taxonomy" id="1207545"/>
    <lineage>
        <taxon>Bacteria</taxon>
        <taxon>Bacillati</taxon>
        <taxon>Bacillota</taxon>
        <taxon>Bacilli</taxon>
        <taxon>Lactobacillales</taxon>
        <taxon>Streptococcaceae</taxon>
        <taxon>Streptococcus</taxon>
    </lineage>
</organism>
<comment type="caution">
    <text evidence="2">The sequence shown here is derived from an EMBL/GenBank/DDBJ whole genome shotgun (WGS) entry which is preliminary data.</text>
</comment>
<protein>
    <submittedName>
        <fullName evidence="2">Exfoliative toxin A</fullName>
    </submittedName>
</protein>
<sequence>MHQQNRPSLVMSGLVLGTMAVGNLLSNYLPIIKLPFTALALFLYFLLIKGIITNKEQALKEIQSPLVSSVFPTFFMVGMLFSSLAIQLGLKVIGLPFWWLFVIGNLVLITYYCLNFVIKFSWENVYPSWTVYLLG</sequence>
<evidence type="ECO:0000256" key="1">
    <source>
        <dbReference type="SAM" id="Phobius"/>
    </source>
</evidence>
<accession>A0ABP2SYR6</accession>
<feature type="transmembrane region" description="Helical" evidence="1">
    <location>
        <begin position="64"/>
        <end position="86"/>
    </location>
</feature>
<feature type="transmembrane region" description="Helical" evidence="1">
    <location>
        <begin position="31"/>
        <end position="52"/>
    </location>
</feature>
<keyword evidence="1" id="KW-0812">Transmembrane</keyword>
<feature type="transmembrane region" description="Helical" evidence="1">
    <location>
        <begin position="98"/>
        <end position="118"/>
    </location>
</feature>
<dbReference type="Gene3D" id="1.50.10.150">
    <property type="entry name" value="Voltage-dependent anion channel"/>
    <property type="match status" value="1"/>
</dbReference>
<keyword evidence="1" id="KW-1133">Transmembrane helix</keyword>
<keyword evidence="3" id="KW-1185">Reference proteome</keyword>
<evidence type="ECO:0000313" key="3">
    <source>
        <dbReference type="Proteomes" id="UP000011769"/>
    </source>
</evidence>
<gene>
    <name evidence="2" type="ORF">SPJ1_1022</name>
</gene>
<feature type="transmembrane region" description="Helical" evidence="1">
    <location>
        <begin position="7"/>
        <end position="25"/>
    </location>
</feature>
<keyword evidence="1" id="KW-0472">Membrane</keyword>
<proteinExistence type="predicted"/>
<reference evidence="2 3" key="1">
    <citation type="journal article" date="2013" name="PLoS ONE">
        <title>Comparative Genomic Characterization of Three Streptococcus parauberis Strains in Fish Pathogen, as Assessed by Wide-Genome Analyses.</title>
        <authorList>
            <person name="Nho S.W."/>
            <person name="Hikima J."/>
            <person name="Park S.B."/>
            <person name="Jang H.B."/>
            <person name="Cha I.S."/>
            <person name="Yasuike M."/>
            <person name="Nakamura Y."/>
            <person name="Fujiwara A."/>
            <person name="Sano M."/>
            <person name="Kanai K."/>
            <person name="Kondo H."/>
            <person name="Hirono I."/>
            <person name="Takeyama H."/>
            <person name="Aoki T."/>
            <person name="Jung T.S."/>
        </authorList>
    </citation>
    <scope>NUCLEOTIDE SEQUENCE [LARGE SCALE GENOMIC DNA]</scope>
    <source>
        <strain evidence="2 3">KRS-02083</strain>
    </source>
</reference>
<dbReference type="EMBL" id="ALYM01000003">
    <property type="protein sequence ID" value="EMG25611.1"/>
    <property type="molecule type" value="Genomic_DNA"/>
</dbReference>